<dbReference type="EMBL" id="ML996082">
    <property type="protein sequence ID" value="KAF2156519.1"/>
    <property type="molecule type" value="Genomic_DNA"/>
</dbReference>
<protein>
    <submittedName>
        <fullName evidence="2">Uncharacterized protein</fullName>
    </submittedName>
</protein>
<keyword evidence="3" id="KW-1185">Reference proteome</keyword>
<dbReference type="AlphaFoldDB" id="A0A9P4J7Y1"/>
<sequence length="152" mass="16680">MGAHPCCEGRGTQMACSFSMLTPFQKSSAARQPILQPPPTRLRGYNHSISPSALPRHAMRNPIWVRLYPANLESDGPSAAKLNIGFSQEQTFRPASGCCTAHAPILNPTLNPLGRGRPILLVLGTLHLATTAIHDEAFQQYDEPKRKNKSWP</sequence>
<evidence type="ECO:0000256" key="1">
    <source>
        <dbReference type="SAM" id="MobiDB-lite"/>
    </source>
</evidence>
<dbReference type="Proteomes" id="UP000799439">
    <property type="component" value="Unassembled WGS sequence"/>
</dbReference>
<gene>
    <name evidence="2" type="ORF">K461DRAFT_97258</name>
</gene>
<evidence type="ECO:0000313" key="3">
    <source>
        <dbReference type="Proteomes" id="UP000799439"/>
    </source>
</evidence>
<organism evidence="2 3">
    <name type="scientific">Myriangium duriaei CBS 260.36</name>
    <dbReference type="NCBI Taxonomy" id="1168546"/>
    <lineage>
        <taxon>Eukaryota</taxon>
        <taxon>Fungi</taxon>
        <taxon>Dikarya</taxon>
        <taxon>Ascomycota</taxon>
        <taxon>Pezizomycotina</taxon>
        <taxon>Dothideomycetes</taxon>
        <taxon>Dothideomycetidae</taxon>
        <taxon>Myriangiales</taxon>
        <taxon>Myriangiaceae</taxon>
        <taxon>Myriangium</taxon>
    </lineage>
</organism>
<evidence type="ECO:0000313" key="2">
    <source>
        <dbReference type="EMBL" id="KAF2156519.1"/>
    </source>
</evidence>
<comment type="caution">
    <text evidence="2">The sequence shown here is derived from an EMBL/GenBank/DDBJ whole genome shotgun (WGS) entry which is preliminary data.</text>
</comment>
<name>A0A9P4J7Y1_9PEZI</name>
<accession>A0A9P4J7Y1</accession>
<proteinExistence type="predicted"/>
<reference evidence="2" key="1">
    <citation type="journal article" date="2020" name="Stud. Mycol.">
        <title>101 Dothideomycetes genomes: a test case for predicting lifestyles and emergence of pathogens.</title>
        <authorList>
            <person name="Haridas S."/>
            <person name="Albert R."/>
            <person name="Binder M."/>
            <person name="Bloem J."/>
            <person name="Labutti K."/>
            <person name="Salamov A."/>
            <person name="Andreopoulos B."/>
            <person name="Baker S."/>
            <person name="Barry K."/>
            <person name="Bills G."/>
            <person name="Bluhm B."/>
            <person name="Cannon C."/>
            <person name="Castanera R."/>
            <person name="Culley D."/>
            <person name="Daum C."/>
            <person name="Ezra D."/>
            <person name="Gonzalez J."/>
            <person name="Henrissat B."/>
            <person name="Kuo A."/>
            <person name="Liang C."/>
            <person name="Lipzen A."/>
            <person name="Lutzoni F."/>
            <person name="Magnuson J."/>
            <person name="Mondo S."/>
            <person name="Nolan M."/>
            <person name="Ohm R."/>
            <person name="Pangilinan J."/>
            <person name="Park H.-J."/>
            <person name="Ramirez L."/>
            <person name="Alfaro M."/>
            <person name="Sun H."/>
            <person name="Tritt A."/>
            <person name="Yoshinaga Y."/>
            <person name="Zwiers L.-H."/>
            <person name="Turgeon B."/>
            <person name="Goodwin S."/>
            <person name="Spatafora J."/>
            <person name="Crous P."/>
            <person name="Grigoriev I."/>
        </authorList>
    </citation>
    <scope>NUCLEOTIDE SEQUENCE</scope>
    <source>
        <strain evidence="2">CBS 260.36</strain>
    </source>
</reference>
<feature type="region of interest" description="Disordered" evidence="1">
    <location>
        <begin position="28"/>
        <end position="49"/>
    </location>
</feature>